<dbReference type="SUPFAM" id="SSF55729">
    <property type="entry name" value="Acyl-CoA N-acyltransferases (Nat)"/>
    <property type="match status" value="1"/>
</dbReference>
<organism evidence="2">
    <name type="scientific">Streptomyces sp. NBC_00008</name>
    <dbReference type="NCBI Taxonomy" id="2903610"/>
    <lineage>
        <taxon>Bacteria</taxon>
        <taxon>Bacillati</taxon>
        <taxon>Actinomycetota</taxon>
        <taxon>Actinomycetes</taxon>
        <taxon>Kitasatosporales</taxon>
        <taxon>Streptomycetaceae</taxon>
        <taxon>Streptomyces</taxon>
    </lineage>
</organism>
<dbReference type="GO" id="GO:1990189">
    <property type="term" value="F:protein N-terminal-serine acetyltransferase activity"/>
    <property type="evidence" value="ECO:0007669"/>
    <property type="project" value="TreeGrafter"/>
</dbReference>
<dbReference type="InterPro" id="IPR000182">
    <property type="entry name" value="GNAT_dom"/>
</dbReference>
<protein>
    <submittedName>
        <fullName evidence="2">GNAT family N-acetyltransferase</fullName>
    </submittedName>
</protein>
<name>A0AAU2VUW4_9ACTN</name>
<dbReference type="AlphaFoldDB" id="A0AAU2VUW4"/>
<evidence type="ECO:0000313" key="2">
    <source>
        <dbReference type="EMBL" id="WTW71429.1"/>
    </source>
</evidence>
<dbReference type="GO" id="GO:0008999">
    <property type="term" value="F:protein-N-terminal-alanine acetyltransferase activity"/>
    <property type="evidence" value="ECO:0007669"/>
    <property type="project" value="TreeGrafter"/>
</dbReference>
<dbReference type="Pfam" id="PF13302">
    <property type="entry name" value="Acetyltransf_3"/>
    <property type="match status" value="1"/>
</dbReference>
<proteinExistence type="predicted"/>
<reference evidence="2" key="1">
    <citation type="submission" date="2022-10" db="EMBL/GenBank/DDBJ databases">
        <title>The complete genomes of actinobacterial strains from the NBC collection.</title>
        <authorList>
            <person name="Joergensen T.S."/>
            <person name="Alvarez Arevalo M."/>
            <person name="Sterndorff E.B."/>
            <person name="Faurdal D."/>
            <person name="Vuksanovic O."/>
            <person name="Mourched A.-S."/>
            <person name="Charusanti P."/>
            <person name="Shaw S."/>
            <person name="Blin K."/>
            <person name="Weber T."/>
        </authorList>
    </citation>
    <scope>NUCLEOTIDE SEQUENCE</scope>
    <source>
        <strain evidence="2">NBC_00008</strain>
    </source>
</reference>
<dbReference type="GO" id="GO:0005737">
    <property type="term" value="C:cytoplasm"/>
    <property type="evidence" value="ECO:0007669"/>
    <property type="project" value="TreeGrafter"/>
</dbReference>
<dbReference type="CDD" id="cd04301">
    <property type="entry name" value="NAT_SF"/>
    <property type="match status" value="1"/>
</dbReference>
<evidence type="ECO:0000259" key="1">
    <source>
        <dbReference type="PROSITE" id="PS51186"/>
    </source>
</evidence>
<dbReference type="PANTHER" id="PTHR43441:SF10">
    <property type="entry name" value="ACETYLTRANSFERASE"/>
    <property type="match status" value="1"/>
</dbReference>
<gene>
    <name evidence="2" type="ORF">OG398_25785</name>
</gene>
<dbReference type="InterPro" id="IPR016181">
    <property type="entry name" value="Acyl_CoA_acyltransferase"/>
</dbReference>
<dbReference type="Gene3D" id="3.40.630.30">
    <property type="match status" value="1"/>
</dbReference>
<dbReference type="InterPro" id="IPR051908">
    <property type="entry name" value="Ribosomal_N-acetyltransferase"/>
</dbReference>
<dbReference type="PANTHER" id="PTHR43441">
    <property type="entry name" value="RIBOSOMAL-PROTEIN-SERINE ACETYLTRANSFERASE"/>
    <property type="match status" value="1"/>
</dbReference>
<dbReference type="EMBL" id="CP108313">
    <property type="protein sequence ID" value="WTW71429.1"/>
    <property type="molecule type" value="Genomic_DNA"/>
</dbReference>
<sequence>MHTADLTLRAFTSQDIEDTRVACSDELTQRWLPLPHPYTSEDAGSWCTQVAPALRESGDGIHFAISARSGGRLLGTVGLKKTDWRALVSEVGYWVAPWARGRGVASEATSALARWLLDERGFERMELKAAVGNTASQRVAVKAGMRYEGTMRNAGFVHGGRIDLRLYSATRPIDSTH</sequence>
<dbReference type="PROSITE" id="PS51186">
    <property type="entry name" value="GNAT"/>
    <property type="match status" value="1"/>
</dbReference>
<accession>A0AAU2VUW4</accession>
<feature type="domain" description="N-acetyltransferase" evidence="1">
    <location>
        <begin position="6"/>
        <end position="167"/>
    </location>
</feature>